<dbReference type="EMBL" id="JAESVN010000009">
    <property type="protein sequence ID" value="MBL4918795.1"/>
    <property type="molecule type" value="Genomic_DNA"/>
</dbReference>
<evidence type="ECO:0000256" key="2">
    <source>
        <dbReference type="ARBA" id="ARBA00023015"/>
    </source>
</evidence>
<evidence type="ECO:0000256" key="3">
    <source>
        <dbReference type="ARBA" id="ARBA00023125"/>
    </source>
</evidence>
<keyword evidence="3" id="KW-0238">DNA-binding</keyword>
<dbReference type="PANTHER" id="PTHR30126:SF21">
    <property type="entry name" value="TRANSCRIPTIONAL REGULATOR-RELATED"/>
    <property type="match status" value="1"/>
</dbReference>
<protein>
    <submittedName>
        <fullName evidence="6">LysR family transcriptional regulator</fullName>
    </submittedName>
</protein>
<dbReference type="Pfam" id="PF03466">
    <property type="entry name" value="LysR_substrate"/>
    <property type="match status" value="1"/>
</dbReference>
<dbReference type="PRINTS" id="PR00039">
    <property type="entry name" value="HTHLYSR"/>
</dbReference>
<dbReference type="InterPro" id="IPR036390">
    <property type="entry name" value="WH_DNA-bd_sf"/>
</dbReference>
<dbReference type="GO" id="GO:0000976">
    <property type="term" value="F:transcription cis-regulatory region binding"/>
    <property type="evidence" value="ECO:0007669"/>
    <property type="project" value="TreeGrafter"/>
</dbReference>
<dbReference type="GO" id="GO:0003700">
    <property type="term" value="F:DNA-binding transcription factor activity"/>
    <property type="evidence" value="ECO:0007669"/>
    <property type="project" value="InterPro"/>
</dbReference>
<dbReference type="FunFam" id="1.10.10.10:FF:000001">
    <property type="entry name" value="LysR family transcriptional regulator"/>
    <property type="match status" value="1"/>
</dbReference>
<dbReference type="SUPFAM" id="SSF46785">
    <property type="entry name" value="Winged helix' DNA-binding domain"/>
    <property type="match status" value="1"/>
</dbReference>
<evidence type="ECO:0000313" key="6">
    <source>
        <dbReference type="EMBL" id="MBL4918795.1"/>
    </source>
</evidence>
<evidence type="ECO:0000259" key="5">
    <source>
        <dbReference type="PROSITE" id="PS50931"/>
    </source>
</evidence>
<dbReference type="InterPro" id="IPR036388">
    <property type="entry name" value="WH-like_DNA-bd_sf"/>
</dbReference>
<evidence type="ECO:0000256" key="1">
    <source>
        <dbReference type="ARBA" id="ARBA00009437"/>
    </source>
</evidence>
<dbReference type="SUPFAM" id="SSF53850">
    <property type="entry name" value="Periplasmic binding protein-like II"/>
    <property type="match status" value="1"/>
</dbReference>
<dbReference type="Proteomes" id="UP000648908">
    <property type="component" value="Unassembled WGS sequence"/>
</dbReference>
<accession>A0A8K0Y110</accession>
<evidence type="ECO:0000313" key="7">
    <source>
        <dbReference type="Proteomes" id="UP000648908"/>
    </source>
</evidence>
<evidence type="ECO:0000256" key="4">
    <source>
        <dbReference type="ARBA" id="ARBA00023163"/>
    </source>
</evidence>
<dbReference type="Pfam" id="PF00126">
    <property type="entry name" value="HTH_1"/>
    <property type="match status" value="1"/>
</dbReference>
<dbReference type="PANTHER" id="PTHR30126">
    <property type="entry name" value="HTH-TYPE TRANSCRIPTIONAL REGULATOR"/>
    <property type="match status" value="1"/>
</dbReference>
<dbReference type="RefSeq" id="WP_202689777.1">
    <property type="nucleotide sequence ID" value="NZ_JAESVN010000009.1"/>
</dbReference>
<dbReference type="PROSITE" id="PS50931">
    <property type="entry name" value="HTH_LYSR"/>
    <property type="match status" value="1"/>
</dbReference>
<feature type="domain" description="HTH lysR-type" evidence="5">
    <location>
        <begin position="1"/>
        <end position="58"/>
    </location>
</feature>
<dbReference type="CDD" id="cd05466">
    <property type="entry name" value="PBP2_LTTR_substrate"/>
    <property type="match status" value="1"/>
</dbReference>
<keyword evidence="7" id="KW-1185">Reference proteome</keyword>
<proteinExistence type="inferred from homology"/>
<dbReference type="Gene3D" id="3.40.190.10">
    <property type="entry name" value="Periplasmic binding protein-like II"/>
    <property type="match status" value="2"/>
</dbReference>
<keyword evidence="2" id="KW-0805">Transcription regulation</keyword>
<dbReference type="Gene3D" id="1.10.10.10">
    <property type="entry name" value="Winged helix-like DNA-binding domain superfamily/Winged helix DNA-binding domain"/>
    <property type="match status" value="1"/>
</dbReference>
<keyword evidence="4" id="KW-0804">Transcription</keyword>
<dbReference type="AlphaFoldDB" id="A0A8K0Y110"/>
<sequence>MQSDWIDTFLDLAETRSFNRSAERLGLTQSTVSGRIAALEAELGARLFTRSRAGTDLTTEGLKFLPHARAIRHAHAEARAAVTPLGEAAIHIRLGIQSDLAPPLVGPWMEGLRSRLPDASFYLEPDFSAQMCRDLATGALDFAILYTPHPGPDLHFTTLGEARYRLISSDTDRIADLDPRRAIRANFAPAFEMAHRAALPRMAEAPVAAGQTATILSLLARLGGSAYVLEDSAGELLATGRFRFVTDAPVIGQPVHAATHLKNRTKPLYRTLMRAAQAVLAKV</sequence>
<comment type="similarity">
    <text evidence="1">Belongs to the LysR transcriptional regulatory family.</text>
</comment>
<comment type="caution">
    <text evidence="6">The sequence shown here is derived from an EMBL/GenBank/DDBJ whole genome shotgun (WGS) entry which is preliminary data.</text>
</comment>
<organism evidence="6 7">
    <name type="scientific">Szabonella alba</name>
    <dbReference type="NCBI Taxonomy" id="2804194"/>
    <lineage>
        <taxon>Bacteria</taxon>
        <taxon>Pseudomonadati</taxon>
        <taxon>Pseudomonadota</taxon>
        <taxon>Alphaproteobacteria</taxon>
        <taxon>Rhodobacterales</taxon>
        <taxon>Paracoccaceae</taxon>
        <taxon>Szabonella</taxon>
    </lineage>
</organism>
<gene>
    <name evidence="6" type="ORF">JL811_16345</name>
</gene>
<reference evidence="6" key="1">
    <citation type="submission" date="2021-01" db="EMBL/GenBank/DDBJ databases">
        <title>Tabrizicola alba sp. nov. a motile alkaliphilic bacterium isolated from a soda lake.</title>
        <authorList>
            <person name="Szuroczki S."/>
            <person name="Abbaszade G."/>
            <person name="Schumann P."/>
            <person name="Toth E."/>
        </authorList>
    </citation>
    <scope>NUCLEOTIDE SEQUENCE</scope>
    <source>
        <strain evidence="6">DMG-N-6</strain>
    </source>
</reference>
<name>A0A8K0Y110_9RHOB</name>
<dbReference type="InterPro" id="IPR000847">
    <property type="entry name" value="LysR_HTH_N"/>
</dbReference>
<dbReference type="InterPro" id="IPR005119">
    <property type="entry name" value="LysR_subst-bd"/>
</dbReference>